<evidence type="ECO:0000256" key="1">
    <source>
        <dbReference type="SAM" id="MobiDB-lite"/>
    </source>
</evidence>
<accession>A0ABS1N078</accession>
<comment type="caution">
    <text evidence="2">The sequence shown here is derived from an EMBL/GenBank/DDBJ whole genome shotgun (WGS) entry which is preliminary data.</text>
</comment>
<reference evidence="2 3" key="1">
    <citation type="submission" date="2021-01" db="EMBL/GenBank/DDBJ databases">
        <title>WGS of actinomycetes isolated from Thailand.</title>
        <authorList>
            <person name="Thawai C."/>
        </authorList>
    </citation>
    <scope>NUCLEOTIDE SEQUENCE [LARGE SCALE GENOMIC DNA]</scope>
    <source>
        <strain evidence="2 3">CH9-7</strain>
    </source>
</reference>
<sequence length="736" mass="78264">MHVDSLQGWSSADITVHGPADLSSHITRSKVFTNVQPGTYTITAKPKRGSQQDLYPPNQRQTVTVREGHTATVTVEYANVIPHTTKVLDAQHLGVVGGVQRSELTFEQGAPAAASLRAGDVITAGLGPKTPYGLLRKVTAVHHAPGGLIRVSTQKATLHDAVPQGQIDVRGKALLSPGQVRNSGSLTSEPAFYRPMSGSAAEYRATEAVDPSGGADTFETGGDGTFSIMHTVREHKFTKDQYGPAKDEHGVAKKECGWGTTSPLLAQTMFKAQKPKIDFGAVWNNTQLNSVRWSLTTQERAGLRAATESVEGKCEWKWTYPEPATPVGEVVVEVGPVPLVFVVEANMVGAFGVGGKVSFDVTQKAQLTAGLQYKAGHATGIHSFQNSFSLAKPPTAEVETSLKGGVRYTLLLEGMIGPYLDITPGVKLVEKEEFGKNGAAKAELRAGLYTSAGLDLKKLGFEGRAVEIGDLWHKDKALATFPWKGSAHDRAPKKSIDPNKEVPCPADPVIRHAITAAADSGIQVHLADKTCWPGWAVVTWAEQEATDVVTISVFKRTSRLMPVLHLLPVVGDDSNPDWLSDCRKLRSMKPPSGVLAAAGCQVSETFDAEAALRLIRDAGLTADTDGVADLPGPLRAVRATCTGSYDGNCAGVFFFYNNRYVGFASGPGALAIHGDGTTATLSYPVFHDGDANCCPSGGTVRYQVRWSQGGLVSNPALPRLERKDESLGAGGATGRS</sequence>
<keyword evidence="3" id="KW-1185">Reference proteome</keyword>
<proteinExistence type="predicted"/>
<feature type="region of interest" description="Disordered" evidence="1">
    <location>
        <begin position="715"/>
        <end position="736"/>
    </location>
</feature>
<dbReference type="Proteomes" id="UP000629371">
    <property type="component" value="Unassembled WGS sequence"/>
</dbReference>
<evidence type="ECO:0000313" key="3">
    <source>
        <dbReference type="Proteomes" id="UP000629371"/>
    </source>
</evidence>
<name>A0ABS1N078_9ACTN</name>
<organism evidence="2 3">
    <name type="scientific">Streptomyces siderophoricus</name>
    <dbReference type="NCBI Taxonomy" id="2802281"/>
    <lineage>
        <taxon>Bacteria</taxon>
        <taxon>Bacillati</taxon>
        <taxon>Actinomycetota</taxon>
        <taxon>Actinomycetes</taxon>
        <taxon>Kitasatosporales</taxon>
        <taxon>Streptomycetaceae</taxon>
        <taxon>Streptomyces</taxon>
    </lineage>
</organism>
<protein>
    <submittedName>
        <fullName evidence="2">Uncharacterized protein</fullName>
    </submittedName>
</protein>
<gene>
    <name evidence="2" type="ORF">JK360_29715</name>
</gene>
<dbReference type="EMBL" id="JAERRI010000019">
    <property type="protein sequence ID" value="MBL1093456.1"/>
    <property type="molecule type" value="Genomic_DNA"/>
</dbReference>
<evidence type="ECO:0000313" key="2">
    <source>
        <dbReference type="EMBL" id="MBL1093456.1"/>
    </source>
</evidence>
<dbReference type="RefSeq" id="WP_201809270.1">
    <property type="nucleotide sequence ID" value="NZ_JAERRI010000019.1"/>
</dbReference>